<gene>
    <name evidence="1" type="ORF">CCMP2556_LOCUS20805</name>
</gene>
<protein>
    <submittedName>
        <fullName evidence="1">Uncharacterized protein</fullName>
    </submittedName>
</protein>
<evidence type="ECO:0000313" key="1">
    <source>
        <dbReference type="EMBL" id="CAK9037754.1"/>
    </source>
</evidence>
<sequence length="327" mass="37375">MSLAALRAVLRVAHRGSKAPSQLAPLLNRAARLWDPQAHRVVPHPLGNFVWCDELLRSCGNGTEYALPVADRRAVRAVRKHWHLCQSLGIPYMPQAEEALKRFQKATEMGELLRCHEVPELPATRWRLTWCAPSEEHQVEVGDLLITHPLSGLFQDAFDQGVLLVVKVNQEAKLIQALVLNKERHSLPYTFEVRVHAMNGQSFQFFMDKFAMIGDVKQRLSAQLVRKFHEMKLVYDSNEPDMFDKVSNYRNSRGVVELTLVMNRICRWCNVPLNENELGDFCGTPCYAIMQRELQDPESLFVLFGVSADIGLSTSLHYAEPWEHQAY</sequence>
<proteinExistence type="predicted"/>
<accession>A0ABP0LF00</accession>
<dbReference type="Proteomes" id="UP001642484">
    <property type="component" value="Unassembled WGS sequence"/>
</dbReference>
<reference evidence="1 2" key="1">
    <citation type="submission" date="2024-02" db="EMBL/GenBank/DDBJ databases">
        <authorList>
            <person name="Chen Y."/>
            <person name="Shah S."/>
            <person name="Dougan E. K."/>
            <person name="Thang M."/>
            <person name="Chan C."/>
        </authorList>
    </citation>
    <scope>NUCLEOTIDE SEQUENCE [LARGE SCALE GENOMIC DNA]</scope>
</reference>
<keyword evidence="2" id="KW-1185">Reference proteome</keyword>
<evidence type="ECO:0000313" key="2">
    <source>
        <dbReference type="Proteomes" id="UP001642484"/>
    </source>
</evidence>
<name>A0ABP0LF00_9DINO</name>
<organism evidence="1 2">
    <name type="scientific">Durusdinium trenchii</name>
    <dbReference type="NCBI Taxonomy" id="1381693"/>
    <lineage>
        <taxon>Eukaryota</taxon>
        <taxon>Sar</taxon>
        <taxon>Alveolata</taxon>
        <taxon>Dinophyceae</taxon>
        <taxon>Suessiales</taxon>
        <taxon>Symbiodiniaceae</taxon>
        <taxon>Durusdinium</taxon>
    </lineage>
</organism>
<comment type="caution">
    <text evidence="1">The sequence shown here is derived from an EMBL/GenBank/DDBJ whole genome shotgun (WGS) entry which is preliminary data.</text>
</comment>
<dbReference type="EMBL" id="CAXAMN010012225">
    <property type="protein sequence ID" value="CAK9037754.1"/>
    <property type="molecule type" value="Genomic_DNA"/>
</dbReference>